<dbReference type="HOGENOM" id="CLU_002639_2_12_1"/>
<protein>
    <recommendedName>
        <fullName evidence="1">Heterokaryon incompatibility domain-containing protein</fullName>
    </recommendedName>
</protein>
<evidence type="ECO:0000313" key="2">
    <source>
        <dbReference type="EMBL" id="KEY63935.1"/>
    </source>
</evidence>
<reference evidence="2 3" key="1">
    <citation type="journal article" date="2014" name="BMC Genomics">
        <title>Comparative genome sequencing reveals chemotype-specific gene clusters in the toxigenic black mold Stachybotrys.</title>
        <authorList>
            <person name="Semeiks J."/>
            <person name="Borek D."/>
            <person name="Otwinowski Z."/>
            <person name="Grishin N.V."/>
        </authorList>
    </citation>
    <scope>NUCLEOTIDE SEQUENCE [LARGE SCALE GENOMIC DNA]</scope>
    <source>
        <strain evidence="3">CBS 109288 / IBT 7711</strain>
    </source>
</reference>
<gene>
    <name evidence="2" type="ORF">S7711_10290</name>
</gene>
<dbReference type="PANTHER" id="PTHR33112:SF16">
    <property type="entry name" value="HETEROKARYON INCOMPATIBILITY DOMAIN-CONTAINING PROTEIN"/>
    <property type="match status" value="1"/>
</dbReference>
<name>A0A084AF56_STACB</name>
<dbReference type="InterPro" id="IPR010730">
    <property type="entry name" value="HET"/>
</dbReference>
<organism evidence="2 3">
    <name type="scientific">Stachybotrys chartarum (strain CBS 109288 / IBT 7711)</name>
    <name type="common">Toxic black mold</name>
    <name type="synonym">Stilbospora chartarum</name>
    <dbReference type="NCBI Taxonomy" id="1280523"/>
    <lineage>
        <taxon>Eukaryota</taxon>
        <taxon>Fungi</taxon>
        <taxon>Dikarya</taxon>
        <taxon>Ascomycota</taxon>
        <taxon>Pezizomycotina</taxon>
        <taxon>Sordariomycetes</taxon>
        <taxon>Hypocreomycetidae</taxon>
        <taxon>Hypocreales</taxon>
        <taxon>Stachybotryaceae</taxon>
        <taxon>Stachybotrys</taxon>
    </lineage>
</organism>
<dbReference type="PANTHER" id="PTHR33112">
    <property type="entry name" value="DOMAIN PROTEIN, PUTATIVE-RELATED"/>
    <property type="match status" value="1"/>
</dbReference>
<proteinExistence type="predicted"/>
<accession>A0A084AF56</accession>
<evidence type="ECO:0000259" key="1">
    <source>
        <dbReference type="Pfam" id="PF06985"/>
    </source>
</evidence>
<dbReference type="Pfam" id="PF06985">
    <property type="entry name" value="HET"/>
    <property type="match status" value="1"/>
</dbReference>
<dbReference type="OrthoDB" id="5347061at2759"/>
<sequence length="536" mass="58915">MDDKVATSTRLCETCRKLTLQSLYKGTPSFALGDACDVCELIRGCLTSSLQSSDGHELPTVALQVGYDERGEDEPTLVGLVHLASHKLKQKLLEVEPSTRRLVKITEYPFALLDVRAAGKRVASLKATPIPGSRQALASRICGRQIRPAASQDNVDMVKGWISTCVASHFRCRKAISGKFVDDRLNQQPLPTRLIQVSPKPRLCITAGQLGQYLALSYCWGTGQSRHAVTAKATIEAFQDNIPLDSLAPTVRDAILLVQRLGFQYLWVDALCIIQGDEADWKTESQAMGRVFENALCTITALGAKHADDGLFLSGNSPEEPRPTGVLFPCLNNAGKVLGYASLTVWPGVESEAGDAVSKDYLGSRWGERGWVLQERLLSRRMVYFGQHQMYWTCGTHMIFEDGINHNLPNAMVLNCHSLSQWTSALRKGTLPHLLSLLEPLIDKSYKNGTRMQEIWELILGDYGSCHLTMQSDKLMAVAGLAACFATLTGQTYFEGIWIETASLGLAWKAQRLQPQAFASHGKISPPAICNSVFVC</sequence>
<keyword evidence="3" id="KW-1185">Reference proteome</keyword>
<dbReference type="Proteomes" id="UP000028045">
    <property type="component" value="Unassembled WGS sequence"/>
</dbReference>
<dbReference type="AlphaFoldDB" id="A0A084AF56"/>
<dbReference type="EMBL" id="KL649604">
    <property type="protein sequence ID" value="KEY63935.1"/>
    <property type="molecule type" value="Genomic_DNA"/>
</dbReference>
<evidence type="ECO:0000313" key="3">
    <source>
        <dbReference type="Proteomes" id="UP000028045"/>
    </source>
</evidence>
<feature type="domain" description="Heterokaryon incompatibility" evidence="1">
    <location>
        <begin position="213"/>
        <end position="375"/>
    </location>
</feature>